<organism evidence="3">
    <name type="scientific">Fagus sylvatica</name>
    <name type="common">Beechnut</name>
    <dbReference type="NCBI Taxonomy" id="28930"/>
    <lineage>
        <taxon>Eukaryota</taxon>
        <taxon>Viridiplantae</taxon>
        <taxon>Streptophyta</taxon>
        <taxon>Embryophyta</taxon>
        <taxon>Tracheophyta</taxon>
        <taxon>Spermatophyta</taxon>
        <taxon>Magnoliopsida</taxon>
        <taxon>eudicotyledons</taxon>
        <taxon>Gunneridae</taxon>
        <taxon>Pentapetalae</taxon>
        <taxon>rosids</taxon>
        <taxon>fabids</taxon>
        <taxon>Fagales</taxon>
        <taxon>Fagaceae</taxon>
        <taxon>Fagus</taxon>
    </lineage>
</organism>
<dbReference type="EMBL" id="OIVN01006399">
    <property type="protein sequence ID" value="SPD32338.1"/>
    <property type="molecule type" value="Genomic_DNA"/>
</dbReference>
<dbReference type="InterPro" id="IPR026960">
    <property type="entry name" value="RVT-Znf"/>
</dbReference>
<gene>
    <name evidence="3" type="ORF">FSB_LOCUS60220</name>
</gene>
<dbReference type="GO" id="GO:0006281">
    <property type="term" value="P:DNA repair"/>
    <property type="evidence" value="ECO:0007669"/>
    <property type="project" value="InterPro"/>
</dbReference>
<dbReference type="Pfam" id="PF00078">
    <property type="entry name" value="RVT_1"/>
    <property type="match status" value="1"/>
</dbReference>
<reference evidence="3" key="1">
    <citation type="submission" date="2018-02" db="EMBL/GenBank/DDBJ databases">
        <authorList>
            <person name="Cohen D.B."/>
            <person name="Kent A.D."/>
        </authorList>
    </citation>
    <scope>NUCLEOTIDE SEQUENCE</scope>
</reference>
<dbReference type="Gene3D" id="3.60.10.10">
    <property type="entry name" value="Endonuclease/exonuclease/phosphatase"/>
    <property type="match status" value="1"/>
</dbReference>
<feature type="region of interest" description="Disordered" evidence="1">
    <location>
        <begin position="50"/>
        <end position="115"/>
    </location>
</feature>
<dbReference type="InterPro" id="IPR036691">
    <property type="entry name" value="Endo/exonu/phosph_ase_sf"/>
</dbReference>
<dbReference type="Pfam" id="PF03372">
    <property type="entry name" value="Exo_endo_phos"/>
    <property type="match status" value="1"/>
</dbReference>
<dbReference type="CDD" id="cd01650">
    <property type="entry name" value="RT_nLTR_like"/>
    <property type="match status" value="1"/>
</dbReference>
<dbReference type="GO" id="GO:0004519">
    <property type="term" value="F:endonuclease activity"/>
    <property type="evidence" value="ECO:0007669"/>
    <property type="project" value="InterPro"/>
</dbReference>
<dbReference type="SUPFAM" id="SSF56219">
    <property type="entry name" value="DNase I-like"/>
    <property type="match status" value="1"/>
</dbReference>
<feature type="region of interest" description="Disordered" evidence="1">
    <location>
        <begin position="331"/>
        <end position="421"/>
    </location>
</feature>
<feature type="compositionally biased region" description="Low complexity" evidence="1">
    <location>
        <begin position="399"/>
        <end position="413"/>
    </location>
</feature>
<sequence>MSAGAPLPPHPYPFPPPPQPLPPLPGFHPPHPCPFPPQYTIPCPPYGPSYGWLAPPTHQQPATIPPPTNQPPPNTQPPPKPNQAPPPNTSDHTPYTRPQPNTEPTHKQLQKQPSPSFTHIENKLFSITIGGRNQFHVCITEKKYGKVMGKVWLGTNDLDWVRTCVDTAVSTSVSGEFFRHRRNGYKALHVILRSNPNGKFLEVSEFHSGSRQGVLRIPEGETKKGWSDFSNLCQGFRDHKPQRVQAANDNQRQAEFRDVETRMGMEGILPNIPHADHNPVTTAVNTVIRDFQNIATGVNENITLDIKLELTRGQDGLWTIFKAAVENKAQTKEPVMGPKQTQQQPKKQMRPTTVWKPKVAPIKPPNGASQDTGVGGPSLSRGQQTRVEKSGTKPINGASQGTGVDGSSSSTGQMTRDVEQSSTLISAVESEAQGVETSITPLPRVEILAPPSFDGVDRIWGSSSAWMLELRDGRRVSIPISLLRTLATIDTEEKPSEEEAPSLGGSDIESEAEATRHGDMLTVWGDDEGVDDEVSVVWEDPPPAAGEGKMICWEDENNPLEVAPLAIAGPPEGEMITGDVCTQEFEQVSGFKPSPSEWVQDTMKEFGVVLGASYEGYKEQLMSMLQEIENRRNPQGVEKKLGVKPGGKGSRELRNLISNINYDVGSAKKRGNTRDKGHLLRNWKADIICLQETKLDLVTKGLVRNIWGTHHVDWLYLGSMGASGGILLMWDTRVVEKIEDAMGIERLIMWDELAGISSWWEVPWCIGGDLNVVRFPSEKARGHNFTQAMADFSNFISSCGLVDPPLEGGQYTWSNGREEEALSRLDRFLFTTNWEDQYPSITQRRMPRLLSDHFPLMLECGQFQHGKRPFRFENMWLKAEGFGDLVKHWWGSYNFHGSPSHVLANKLKALKADLKKWNVESFGHVSIKMNQLWLELAELDSMAEGRSLTMDEKSQKAQITAELEKMALLEEISWRQKSRVTWLKEGDKNTKFFHRLANSNRRYNSISTLLINGELSTDQDVIAETIIQFYTNLYTEERGWRPTLDGLEFSMITDEEAQWLERPFDEEEVGGVIKLFNGDKAPGPDGFPMAFFQNCWEIIRSDIMGVMHSFHERGTFATSLNASFLTLIPKKSEAVEVKDFRPISLVGGMYKIVAKVLANRLRMVLSKLVSPTQNAFVQGRQILDSVLIANEVLDARLKQGTPGVLCKLDIEKAYDHVNWKFLLYLLRRCGFSAQWCKWIGFCISTVRFKILINGCPQGFFASSRGLRQGNPLSPLLFVLIMEALSRMMVRAIHERVLSRFLVGSDGDNPIVVSHLLFADDTLVFCNADVAQLESLRRVFIWFEVVSGLKVNLQKSEMVPVGDVPNLADLVAVLRCKSAALPMVYLGLPLGAKFNSKLIWNPIIEKLERRLGGWKRLYLSKGGKLTLIKSTLSNLPTYFLSLFHLPADVAYRLEKIQRDFLWNGLGDQPKFHLLNWAKVCDPLENGGLGVKNLRLFNQALLGKWLWRYGKERDAFWRQVVEVKYGSLWGGWCAKHCRGAYGVGLWKGIRRGWDRFTHLISFSVGNGARVKFWSDVWVGDYTLKGAFPDLFSIATDKEAAVADYLMIQNSNLHWEVMFERNLQDWELESLTSFLDRIYSAPLNDNGIDQMCWQRGGHLGFTVKSYYKCLNASPPIQFPWKEIWKAKAPPRVAFFLWTAVWGRILTNDNLRKRRIVIVDWCCLCKMDGESSDHIFLHCSMAKQLWDFILTLFGLHWVMPRTMREMTACWSGALGKHRLAGIWRMIPHCLTWCLWRERNLRTFDGLEMNFTELKLLFFRMLYDWIHVLGGISFSSFQDFFDSCSSHSLLV</sequence>
<dbReference type="PANTHER" id="PTHR33116">
    <property type="entry name" value="REVERSE TRANSCRIPTASE ZINC-BINDING DOMAIN-CONTAINING PROTEIN-RELATED-RELATED"/>
    <property type="match status" value="1"/>
</dbReference>
<dbReference type="InterPro" id="IPR020847">
    <property type="entry name" value="AP_endonuclease_F1_BS"/>
</dbReference>
<feature type="region of interest" description="Disordered" evidence="1">
    <location>
        <begin position="489"/>
        <end position="514"/>
    </location>
</feature>
<dbReference type="Pfam" id="PF13966">
    <property type="entry name" value="zf-RVT"/>
    <property type="match status" value="1"/>
</dbReference>
<feature type="compositionally biased region" description="Pro residues" evidence="1">
    <location>
        <begin position="63"/>
        <end position="88"/>
    </location>
</feature>
<dbReference type="InterPro" id="IPR000477">
    <property type="entry name" value="RT_dom"/>
</dbReference>
<feature type="region of interest" description="Disordered" evidence="1">
    <location>
        <begin position="1"/>
        <end position="34"/>
    </location>
</feature>
<dbReference type="InterPro" id="IPR005135">
    <property type="entry name" value="Endo/exonuclease/phosphatase"/>
</dbReference>
<feature type="domain" description="Reverse transcriptase" evidence="2">
    <location>
        <begin position="1109"/>
        <end position="1389"/>
    </location>
</feature>
<evidence type="ECO:0000313" key="3">
    <source>
        <dbReference type="EMBL" id="SPD32338.1"/>
    </source>
</evidence>
<dbReference type="SUPFAM" id="SSF56672">
    <property type="entry name" value="DNA/RNA polymerases"/>
    <property type="match status" value="1"/>
</dbReference>
<name>A0A2N9J682_FAGSY</name>
<evidence type="ECO:0000256" key="1">
    <source>
        <dbReference type="SAM" id="MobiDB-lite"/>
    </source>
</evidence>
<dbReference type="InterPro" id="IPR043502">
    <property type="entry name" value="DNA/RNA_pol_sf"/>
</dbReference>
<dbReference type="PROSITE" id="PS00726">
    <property type="entry name" value="AP_NUCLEASE_F1_1"/>
    <property type="match status" value="1"/>
</dbReference>
<dbReference type="GO" id="GO:0003677">
    <property type="term" value="F:DNA binding"/>
    <property type="evidence" value="ECO:0007669"/>
    <property type="project" value="InterPro"/>
</dbReference>
<feature type="compositionally biased region" description="Low complexity" evidence="1">
    <location>
        <begin position="338"/>
        <end position="353"/>
    </location>
</feature>
<accession>A0A2N9J682</accession>
<evidence type="ECO:0000259" key="2">
    <source>
        <dbReference type="PROSITE" id="PS50878"/>
    </source>
</evidence>
<feature type="compositionally biased region" description="Polar residues" evidence="1">
    <location>
        <begin position="90"/>
        <end position="103"/>
    </location>
</feature>
<proteinExistence type="predicted"/>
<protein>
    <recommendedName>
        <fullName evidence="2">Reverse transcriptase domain-containing protein</fullName>
    </recommendedName>
</protein>
<dbReference type="PANTHER" id="PTHR33116:SF78">
    <property type="entry name" value="OS12G0587133 PROTEIN"/>
    <property type="match status" value="1"/>
</dbReference>
<dbReference type="PROSITE" id="PS50878">
    <property type="entry name" value="RT_POL"/>
    <property type="match status" value="1"/>
</dbReference>